<name>A0A1Z3HLJ9_9CYAN</name>
<sequence>MTLKRRYTLPNCNLIVEGLSLEQGGEAALLSAVINAECHLAGVPEPLTGGREFLEALVKAVNRYGQTMLSDVLVPPRPGEAPSLVELKPGEGPYHHLIVRSHPDPEATDDTAKPPRDIQLSTVQFFDLMEAVDQLQADTQTLPDLSLDLQPISRRRVKPPEPATKRLAPAMIGASAFAAAAVALFFVPPPEFEPSRSREQTEATSPTATPDGTNEEASNGDPPSDSSDSDPLTTSQPITDPETLATLRESLVEQLTAAWAPPEDLSDALIFRVSVSAAGDILGYKYENQLAVDRGDDTPLPDLTYVPVEGDEPIDEPVALFRITFLPNGDVSASPLEDTAATTPAVLSDTITTPITTGPDIRRLNRDLYDQMQASWDSGDLDQDLAYRVRLSEDGTLVGYEAVDQAAAAALVQTPLPELKDAADPVTSSTPQADFRVVFTANGELQVSPWDGWPSE</sequence>
<dbReference type="KEGG" id="hhg:XM38_021330"/>
<feature type="compositionally biased region" description="Low complexity" evidence="1">
    <location>
        <begin position="221"/>
        <end position="231"/>
    </location>
</feature>
<dbReference type="OrthoDB" id="423373at2"/>
<dbReference type="AlphaFoldDB" id="A0A1Z3HLJ9"/>
<feature type="region of interest" description="Disordered" evidence="1">
    <location>
        <begin position="191"/>
        <end position="239"/>
    </location>
</feature>
<evidence type="ECO:0000313" key="3">
    <source>
        <dbReference type="Proteomes" id="UP000191901"/>
    </source>
</evidence>
<gene>
    <name evidence="2" type="ORF">XM38_021330</name>
</gene>
<evidence type="ECO:0000256" key="1">
    <source>
        <dbReference type="SAM" id="MobiDB-lite"/>
    </source>
</evidence>
<dbReference type="Pfam" id="PF14233">
    <property type="entry name" value="DUF4335"/>
    <property type="match status" value="1"/>
</dbReference>
<dbReference type="InterPro" id="IPR025569">
    <property type="entry name" value="DUF4335"/>
</dbReference>
<accession>A0A1Z3HLJ9</accession>
<dbReference type="EMBL" id="CP021983">
    <property type="protein sequence ID" value="ASC71181.1"/>
    <property type="molecule type" value="Genomic_DNA"/>
</dbReference>
<dbReference type="Proteomes" id="UP000191901">
    <property type="component" value="Chromosome"/>
</dbReference>
<protein>
    <recommendedName>
        <fullName evidence="4">DUF4335 domain-containing protein</fullName>
    </recommendedName>
</protein>
<dbReference type="RefSeq" id="WP_088429736.1">
    <property type="nucleotide sequence ID" value="NZ_CP021983.2"/>
</dbReference>
<keyword evidence="3" id="KW-1185">Reference proteome</keyword>
<feature type="compositionally biased region" description="Polar residues" evidence="1">
    <location>
        <begin position="202"/>
        <end position="217"/>
    </location>
</feature>
<organism evidence="2 3">
    <name type="scientific">Halomicronema hongdechloris C2206</name>
    <dbReference type="NCBI Taxonomy" id="1641165"/>
    <lineage>
        <taxon>Bacteria</taxon>
        <taxon>Bacillati</taxon>
        <taxon>Cyanobacteriota</taxon>
        <taxon>Cyanophyceae</taxon>
        <taxon>Nodosilineales</taxon>
        <taxon>Nodosilineaceae</taxon>
        <taxon>Halomicronema</taxon>
    </lineage>
</organism>
<evidence type="ECO:0000313" key="2">
    <source>
        <dbReference type="EMBL" id="ASC71181.1"/>
    </source>
</evidence>
<reference evidence="2 3" key="1">
    <citation type="journal article" date="2016" name="Biochim. Biophys. Acta">
        <title>Characterization of red-shifted phycobilisomes isolated from the chlorophyll f-containing cyanobacterium Halomicronema hongdechloris.</title>
        <authorList>
            <person name="Li Y."/>
            <person name="Lin Y."/>
            <person name="Garvey C.J."/>
            <person name="Birch D."/>
            <person name="Corkery R.W."/>
            <person name="Loughlin P.C."/>
            <person name="Scheer H."/>
            <person name="Willows R.D."/>
            <person name="Chen M."/>
        </authorList>
    </citation>
    <scope>NUCLEOTIDE SEQUENCE [LARGE SCALE GENOMIC DNA]</scope>
    <source>
        <strain evidence="2 3">C2206</strain>
    </source>
</reference>
<proteinExistence type="predicted"/>
<evidence type="ECO:0008006" key="4">
    <source>
        <dbReference type="Google" id="ProtNLM"/>
    </source>
</evidence>